<gene>
    <name evidence="3" type="ORF">RirG_261640</name>
</gene>
<dbReference type="PANTHER" id="PTHR46306">
    <property type="entry name" value="BTB/POZ DOMAIN-CONTAINING PROTEIN 9"/>
    <property type="match status" value="1"/>
</dbReference>
<accession>A0A015I389</accession>
<dbReference type="Proteomes" id="UP000022910">
    <property type="component" value="Unassembled WGS sequence"/>
</dbReference>
<organism evidence="3 4">
    <name type="scientific">Rhizophagus irregularis (strain DAOM 197198w)</name>
    <name type="common">Glomus intraradices</name>
    <dbReference type="NCBI Taxonomy" id="1432141"/>
    <lineage>
        <taxon>Eukaryota</taxon>
        <taxon>Fungi</taxon>
        <taxon>Fungi incertae sedis</taxon>
        <taxon>Mucoromycota</taxon>
        <taxon>Glomeromycotina</taxon>
        <taxon>Glomeromycetes</taxon>
        <taxon>Glomerales</taxon>
        <taxon>Glomeraceae</taxon>
        <taxon>Rhizophagus</taxon>
    </lineage>
</organism>
<evidence type="ECO:0000313" key="4">
    <source>
        <dbReference type="Proteomes" id="UP000022910"/>
    </source>
</evidence>
<protein>
    <recommendedName>
        <fullName evidence="2">BTB domain-containing protein</fullName>
    </recommendedName>
</protein>
<dbReference type="STRING" id="1432141.A0A015I389"/>
<dbReference type="AlphaFoldDB" id="A0A015I389"/>
<dbReference type="InterPro" id="IPR011333">
    <property type="entry name" value="SKP1/BTB/POZ_sf"/>
</dbReference>
<feature type="region of interest" description="Disordered" evidence="1">
    <location>
        <begin position="281"/>
        <end position="303"/>
    </location>
</feature>
<reference evidence="3 4" key="1">
    <citation type="submission" date="2014-02" db="EMBL/GenBank/DDBJ databases">
        <title>Single nucleus genome sequencing reveals high similarity among nuclei of an endomycorrhizal fungus.</title>
        <authorList>
            <person name="Lin K."/>
            <person name="Geurts R."/>
            <person name="Zhang Z."/>
            <person name="Limpens E."/>
            <person name="Saunders D.G."/>
            <person name="Mu D."/>
            <person name="Pang E."/>
            <person name="Cao H."/>
            <person name="Cha H."/>
            <person name="Lin T."/>
            <person name="Zhou Q."/>
            <person name="Shang Y."/>
            <person name="Li Y."/>
            <person name="Ivanov S."/>
            <person name="Sharma T."/>
            <person name="Velzen R.V."/>
            <person name="Ruijter N.D."/>
            <person name="Aanen D.K."/>
            <person name="Win J."/>
            <person name="Kamoun S."/>
            <person name="Bisseling T."/>
            <person name="Huang S."/>
        </authorList>
    </citation>
    <scope>NUCLEOTIDE SEQUENCE [LARGE SCALE GENOMIC DNA]</scope>
    <source>
        <strain evidence="4">DAOM197198w</strain>
    </source>
</reference>
<name>A0A015I389_RHIIW</name>
<dbReference type="SMART" id="SM00225">
    <property type="entry name" value="BTB"/>
    <property type="match status" value="1"/>
</dbReference>
<dbReference type="HOGENOM" id="CLU_021542_2_1_1"/>
<proteinExistence type="predicted"/>
<feature type="compositionally biased region" description="Polar residues" evidence="1">
    <location>
        <begin position="290"/>
        <end position="302"/>
    </location>
</feature>
<dbReference type="CDD" id="cd18186">
    <property type="entry name" value="BTB_POZ_ZBTB_KLHL-like"/>
    <property type="match status" value="1"/>
</dbReference>
<dbReference type="Gene3D" id="1.25.40.420">
    <property type="match status" value="1"/>
</dbReference>
<dbReference type="Gene3D" id="3.30.710.10">
    <property type="entry name" value="Potassium Channel Kv1.1, Chain A"/>
    <property type="match status" value="1"/>
</dbReference>
<evidence type="ECO:0000259" key="2">
    <source>
        <dbReference type="PROSITE" id="PS50097"/>
    </source>
</evidence>
<dbReference type="InterPro" id="IPR011705">
    <property type="entry name" value="BACK"/>
</dbReference>
<evidence type="ECO:0000313" key="3">
    <source>
        <dbReference type="EMBL" id="EXX51457.1"/>
    </source>
</evidence>
<dbReference type="EMBL" id="JEMT01029656">
    <property type="protein sequence ID" value="EXX51457.1"/>
    <property type="molecule type" value="Genomic_DNA"/>
</dbReference>
<dbReference type="Pfam" id="PF00651">
    <property type="entry name" value="BTB"/>
    <property type="match status" value="1"/>
</dbReference>
<dbReference type="InterPro" id="IPR052407">
    <property type="entry name" value="BTB_POZ_domain_cont_9"/>
</dbReference>
<dbReference type="InterPro" id="IPR000210">
    <property type="entry name" value="BTB/POZ_dom"/>
</dbReference>
<keyword evidence="4" id="KW-1185">Reference proteome</keyword>
<dbReference type="PANTHER" id="PTHR46306:SF1">
    <property type="entry name" value="BTB_POZ DOMAIN-CONTAINING PROTEIN 9"/>
    <property type="match status" value="1"/>
</dbReference>
<comment type="caution">
    <text evidence="3">The sequence shown here is derived from an EMBL/GenBank/DDBJ whole genome shotgun (WGS) entry which is preliminary data.</text>
</comment>
<evidence type="ECO:0000256" key="1">
    <source>
        <dbReference type="SAM" id="MobiDB-lite"/>
    </source>
</evidence>
<sequence length="308" mass="36117">MDDNKLLQKLSQNLLEILNDDEYCDITIEVGDDPYVKVFRAHMNILNYRSSYLRRVLSTIERRNDEPLIHIKLPNIILPEIFQIILRYIYGGRLSLEEYDALDIIKILVAASELSLQELVDYIQSFLTKNKADWMEQNFNLIYQTSFEKGSFLELQKYCTNLISNNPNKIFKSLDFSTTPEKLLILIIQNDNLQMTEIQVWENVLKWGFAQNPGFPSDPSNFSKDDFTSLKNTLHQCIPFVRFYNLTSKEFFYNVVPYKKILPKELYMDLLKTFLDPDSKPIDKPKPRKGTNNSSETSSSKYQVLIKF</sequence>
<feature type="domain" description="BTB" evidence="2">
    <location>
        <begin position="24"/>
        <end position="98"/>
    </location>
</feature>
<dbReference type="SUPFAM" id="SSF54695">
    <property type="entry name" value="POZ domain"/>
    <property type="match status" value="1"/>
</dbReference>
<dbReference type="GO" id="GO:0005737">
    <property type="term" value="C:cytoplasm"/>
    <property type="evidence" value="ECO:0007669"/>
    <property type="project" value="TreeGrafter"/>
</dbReference>
<dbReference type="Pfam" id="PF07707">
    <property type="entry name" value="BACK"/>
    <property type="match status" value="1"/>
</dbReference>
<dbReference type="PROSITE" id="PS50097">
    <property type="entry name" value="BTB"/>
    <property type="match status" value="1"/>
</dbReference>